<name>K9W5Y3_9CYAN</name>
<dbReference type="KEGG" id="cep:Cri9333_4372"/>
<evidence type="ECO:0000313" key="1">
    <source>
        <dbReference type="EMBL" id="AFZ15157.1"/>
    </source>
</evidence>
<reference evidence="1 2" key="1">
    <citation type="submission" date="2012-06" db="EMBL/GenBank/DDBJ databases">
        <title>Finished chromosome of genome of Crinalium epipsammum PCC 9333.</title>
        <authorList>
            <consortium name="US DOE Joint Genome Institute"/>
            <person name="Gugger M."/>
            <person name="Coursin T."/>
            <person name="Rippka R."/>
            <person name="Tandeau De Marsac N."/>
            <person name="Huntemann M."/>
            <person name="Wei C.-L."/>
            <person name="Han J."/>
            <person name="Detter J.C."/>
            <person name="Han C."/>
            <person name="Tapia R."/>
            <person name="Davenport K."/>
            <person name="Daligault H."/>
            <person name="Erkkila T."/>
            <person name="Gu W."/>
            <person name="Munk A.C.C."/>
            <person name="Teshima H."/>
            <person name="Xu Y."/>
            <person name="Chain P."/>
            <person name="Chen A."/>
            <person name="Krypides N."/>
            <person name="Mavromatis K."/>
            <person name="Markowitz V."/>
            <person name="Szeto E."/>
            <person name="Ivanova N."/>
            <person name="Mikhailova N."/>
            <person name="Ovchinnikova G."/>
            <person name="Pagani I."/>
            <person name="Pati A."/>
            <person name="Goodwin L."/>
            <person name="Peters L."/>
            <person name="Pitluck S."/>
            <person name="Woyke T."/>
            <person name="Kerfeld C."/>
        </authorList>
    </citation>
    <scope>NUCLEOTIDE SEQUENCE [LARGE SCALE GENOMIC DNA]</scope>
    <source>
        <strain evidence="1 2">PCC 9333</strain>
    </source>
</reference>
<keyword evidence="2" id="KW-1185">Reference proteome</keyword>
<proteinExistence type="predicted"/>
<accession>K9W5Y3</accession>
<sequence>MAQFLFPDEKLKKISEDGYQLYQVAKQSCDAQDWYKAGDKYDATYTGLWGDVLFSGVQFGTPQFAQTGLDFMFFDLSQENNRIIFEKSLSAMREKVIVSCEFYLKALEINPNHFLANLQLATALTAALQVISGILYWSKALQLNQEAASRGLTADSMASFHRGVATQLVILALEGNQAKMLTAIKKVDSNLEFFEQMRIATDLLKSSPYIKSRIKDFGLK</sequence>
<dbReference type="OrthoDB" id="9794228at2"/>
<dbReference type="EMBL" id="CP003620">
    <property type="protein sequence ID" value="AFZ15157.1"/>
    <property type="molecule type" value="Genomic_DNA"/>
</dbReference>
<organism evidence="1 2">
    <name type="scientific">Crinalium epipsammum PCC 9333</name>
    <dbReference type="NCBI Taxonomy" id="1173022"/>
    <lineage>
        <taxon>Bacteria</taxon>
        <taxon>Bacillati</taxon>
        <taxon>Cyanobacteriota</taxon>
        <taxon>Cyanophyceae</taxon>
        <taxon>Gomontiellales</taxon>
        <taxon>Gomontiellaceae</taxon>
        <taxon>Crinalium</taxon>
    </lineage>
</organism>
<dbReference type="Proteomes" id="UP000010472">
    <property type="component" value="Chromosome"/>
</dbReference>
<dbReference type="eggNOG" id="ENOG5033GK8">
    <property type="taxonomic scope" value="Bacteria"/>
</dbReference>
<gene>
    <name evidence="1" type="ORF">Cri9333_4372</name>
</gene>
<evidence type="ECO:0000313" key="2">
    <source>
        <dbReference type="Proteomes" id="UP000010472"/>
    </source>
</evidence>
<dbReference type="AlphaFoldDB" id="K9W5Y3"/>
<dbReference type="STRING" id="1173022.Cri9333_4372"/>
<dbReference type="HOGENOM" id="CLU_1254208_0_0_3"/>
<protein>
    <submittedName>
        <fullName evidence="1">Uncharacterized protein</fullName>
    </submittedName>
</protein>
<dbReference type="RefSeq" id="WP_015205250.1">
    <property type="nucleotide sequence ID" value="NC_019753.1"/>
</dbReference>